<keyword evidence="4" id="KW-1185">Reference proteome</keyword>
<dbReference type="EMBL" id="FQUI01000046">
    <property type="protein sequence ID" value="SHF20347.1"/>
    <property type="molecule type" value="Genomic_DNA"/>
</dbReference>
<feature type="domain" description="M23ase beta-sheet core" evidence="2">
    <location>
        <begin position="47"/>
        <end position="120"/>
    </location>
</feature>
<evidence type="ECO:0000259" key="2">
    <source>
        <dbReference type="Pfam" id="PF01551"/>
    </source>
</evidence>
<dbReference type="STRING" id="1122195.SAMN02745164_01995"/>
<dbReference type="InterPro" id="IPR050570">
    <property type="entry name" value="Cell_wall_metabolism_enzyme"/>
</dbReference>
<evidence type="ECO:0000313" key="4">
    <source>
        <dbReference type="Proteomes" id="UP000184334"/>
    </source>
</evidence>
<reference evidence="3" key="1">
    <citation type="submission" date="2016-11" db="EMBL/GenBank/DDBJ databases">
        <authorList>
            <person name="Varghese N."/>
            <person name="Submissions S."/>
        </authorList>
    </citation>
    <scope>NUCLEOTIDE SEQUENCE [LARGE SCALE GENOMIC DNA]</scope>
    <source>
        <strain evidence="3">DSM 16785</strain>
    </source>
</reference>
<organism evidence="3 4">
    <name type="scientific">Marinitoga hydrogenitolerans (strain DSM 16785 / JCM 12826 / AT1271)</name>
    <dbReference type="NCBI Taxonomy" id="1122195"/>
    <lineage>
        <taxon>Bacteria</taxon>
        <taxon>Thermotogati</taxon>
        <taxon>Thermotogota</taxon>
        <taxon>Thermotogae</taxon>
        <taxon>Petrotogales</taxon>
        <taxon>Petrotogaceae</taxon>
        <taxon>Marinitoga</taxon>
    </lineage>
</organism>
<gene>
    <name evidence="3" type="ORF">SAMN02745164_01995</name>
</gene>
<dbReference type="Gene3D" id="2.70.70.10">
    <property type="entry name" value="Glucose Permease (Domain IIA)"/>
    <property type="match status" value="1"/>
</dbReference>
<dbReference type="RefSeq" id="WP_072865887.1">
    <property type="nucleotide sequence ID" value="NZ_FQUI01000046.1"/>
</dbReference>
<dbReference type="PANTHER" id="PTHR21666:SF289">
    <property type="entry name" value="L-ALA--D-GLU ENDOPEPTIDASE"/>
    <property type="match status" value="1"/>
</dbReference>
<accession>A0A1M4ZRB0</accession>
<dbReference type="AlphaFoldDB" id="A0A1M4ZRB0"/>
<keyword evidence="1" id="KW-0732">Signal</keyword>
<dbReference type="GO" id="GO:0004222">
    <property type="term" value="F:metalloendopeptidase activity"/>
    <property type="evidence" value="ECO:0007669"/>
    <property type="project" value="TreeGrafter"/>
</dbReference>
<comment type="caution">
    <text evidence="3">The sequence shown here is derived from an EMBL/GenBank/DDBJ whole genome shotgun (WGS) entry which is preliminary data.</text>
</comment>
<evidence type="ECO:0000313" key="3">
    <source>
        <dbReference type="EMBL" id="SHF20347.1"/>
    </source>
</evidence>
<dbReference type="InterPro" id="IPR016047">
    <property type="entry name" value="M23ase_b-sheet_dom"/>
</dbReference>
<dbReference type="SUPFAM" id="SSF51261">
    <property type="entry name" value="Duplicated hybrid motif"/>
    <property type="match status" value="2"/>
</dbReference>
<dbReference type="Pfam" id="PF01551">
    <property type="entry name" value="Peptidase_M23"/>
    <property type="match status" value="1"/>
</dbReference>
<name>A0A1M4ZRB0_MARH1</name>
<dbReference type="InterPro" id="IPR011055">
    <property type="entry name" value="Dup_hybrid_motif"/>
</dbReference>
<dbReference type="PANTHER" id="PTHR21666">
    <property type="entry name" value="PEPTIDASE-RELATED"/>
    <property type="match status" value="1"/>
</dbReference>
<dbReference type="OrthoDB" id="9805070at2"/>
<proteinExistence type="predicted"/>
<dbReference type="Proteomes" id="UP000184334">
    <property type="component" value="Unassembled WGS sequence"/>
</dbReference>
<evidence type="ECO:0000256" key="1">
    <source>
        <dbReference type="ARBA" id="ARBA00022729"/>
    </source>
</evidence>
<sequence>MKKLIIISIIILSVIFSFSQRFLPPVKDSYLTSSFGEYRDTGDKPHFHLGIDFSSFSRIGYPVNAAADGYVYKIWLNHKIYGNTIFLYHPDYDLLTVYAHLSSFNGLISEIANSVIGEVGNSFAEVKFPEDEIRVSKGEEIAYSGKSGEAEIPHVHFEVREIKKSGNDEIEIVRDALEFVDYVEMRPRKLEALEIRSNNRTFKLLDDQITEIPFATLPKLEVKTAEKIGNNTKIVPRKISLRVNDELVYEVEFDAIRNDEMYSANAVYGYGSNIFTYWIKLYSSSFITPIKVNRWNEIAFTLKDRNPAELILEDIWGTIKIYKLVLVKEM</sequence>
<protein>
    <submittedName>
        <fullName evidence="3">Peptidase family M23</fullName>
    </submittedName>
</protein>
<dbReference type="CDD" id="cd12797">
    <property type="entry name" value="M23_peptidase"/>
    <property type="match status" value="1"/>
</dbReference>